<name>A0AAF0D1C5_ODILC</name>
<dbReference type="Proteomes" id="UP000186851">
    <property type="component" value="Chromosome"/>
</dbReference>
<feature type="transmembrane region" description="Helical" evidence="1">
    <location>
        <begin position="179"/>
        <end position="201"/>
    </location>
</feature>
<accession>A0AAF0D1C5</accession>
<reference evidence="2" key="2">
    <citation type="journal article" date="2022" name="Nat. Microbiol.">
        <title>A closed Candidatus Odinarchaeum chromosome exposes Asgard archaeal viruses.</title>
        <authorList>
            <person name="Tamarit D."/>
            <person name="Caceres E.F."/>
            <person name="Krupovic M."/>
            <person name="Nijland R."/>
            <person name="Eme L."/>
            <person name="Robinson N.P."/>
            <person name="Ettema T.J.G."/>
        </authorList>
    </citation>
    <scope>NUCLEOTIDE SEQUENCE</scope>
    <source>
        <strain evidence="2">LCB_4</strain>
    </source>
</reference>
<feature type="transmembrane region" description="Helical" evidence="1">
    <location>
        <begin position="290"/>
        <end position="309"/>
    </location>
</feature>
<dbReference type="KEGG" id="oyw:OdinLCB4_004995"/>
<organism evidence="2 3">
    <name type="scientific">Odinarchaeota yellowstonii (strain LCB_4)</name>
    <dbReference type="NCBI Taxonomy" id="1841599"/>
    <lineage>
        <taxon>Archaea</taxon>
        <taxon>Promethearchaeati</taxon>
        <taxon>Candidatus Odinarchaeota</taxon>
        <taxon>Candidatus Odinarchaeia</taxon>
        <taxon>Candidatus Odinarchaeales</taxon>
        <taxon>Candidatus Odinarchaeaceae</taxon>
        <taxon>Candidatus Odinarchaeum</taxon>
    </lineage>
</organism>
<sequence>MIKLLPSDRRIGICSLIGIILLASGLPLILYHRSVDLNISGLYTLSFENSYSFNTSIFLNQGDRLLLYVSPLKQVNYSLIVNNSLENLVLNTTQIDKTLLISVNFTELHTLIVKELPPLQYTQIRFEVIRYASIPVYNYIFLGMPLTIAGLTLSFTSLRGFKYTREGSGPPIRFNLRDFSMITIFLLSYAVMLVTLTTFIIDIIFQNWFWILVLIFFSLINIISVYKISTTFPGEKFKPLSIILLVLAYLWIPLSIISLLQSQALIFNYYDVNNILTFNLIREFTLNYTSVYFQMMLFILIPPVFYVYLSYTSLEGAYPEASIILSQRPVEATFHITLRNNLVDYMNKRDLAGFFEALKDISVEAAAILFLVSKEYVENKNCDFTYHKLLLNYKELFNKKLYERKPVETFLTPLDLVKTAPGRFKIFKLNTEAKEVKFIVNQLNELKGEGDLSLLESAAGVTVLRERKVRFSGEG</sequence>
<keyword evidence="1" id="KW-0472">Membrane</keyword>
<reference evidence="2" key="1">
    <citation type="journal article" date="2017" name="Nature">
        <title>Asgard archaea illuminate the origin of eukaryotic cellular complexity.</title>
        <authorList>
            <person name="Zaremba-Niedzwiedzka K."/>
            <person name="Caceres E.F."/>
            <person name="Saw J.H."/>
            <person name="Backstrom D."/>
            <person name="Juzokaite L."/>
            <person name="Vancaester E."/>
            <person name="Seitz K.W."/>
            <person name="Anantharaman K."/>
            <person name="Starnawski P."/>
            <person name="Kjeldsen K.U."/>
            <person name="Scott M.B."/>
            <person name="Nunoura T."/>
            <person name="Banfield J.F."/>
            <person name="Schramm A."/>
            <person name="Baker B.J."/>
            <person name="Spang A."/>
            <person name="Ettema T.J.G."/>
        </authorList>
    </citation>
    <scope>NUCLEOTIDE SEQUENCE</scope>
    <source>
        <strain evidence="2">LCB_4</strain>
    </source>
</reference>
<dbReference type="AlphaFoldDB" id="A0AAF0D1C5"/>
<proteinExistence type="predicted"/>
<evidence type="ECO:0000256" key="1">
    <source>
        <dbReference type="SAM" id="Phobius"/>
    </source>
</evidence>
<dbReference type="EMBL" id="CP091871">
    <property type="protein sequence ID" value="WEU39830.1"/>
    <property type="molecule type" value="Genomic_DNA"/>
</dbReference>
<evidence type="ECO:0000313" key="3">
    <source>
        <dbReference type="Proteomes" id="UP000186851"/>
    </source>
</evidence>
<protein>
    <submittedName>
        <fullName evidence="2">Uncharacterized protein</fullName>
    </submittedName>
</protein>
<feature type="transmembrane region" description="Helical" evidence="1">
    <location>
        <begin position="136"/>
        <end position="158"/>
    </location>
</feature>
<feature type="transmembrane region" description="Helical" evidence="1">
    <location>
        <begin position="207"/>
        <end position="228"/>
    </location>
</feature>
<evidence type="ECO:0000313" key="2">
    <source>
        <dbReference type="EMBL" id="WEU39830.1"/>
    </source>
</evidence>
<feature type="transmembrane region" description="Helical" evidence="1">
    <location>
        <begin position="12"/>
        <end position="31"/>
    </location>
</feature>
<feature type="transmembrane region" description="Helical" evidence="1">
    <location>
        <begin position="240"/>
        <end position="270"/>
    </location>
</feature>
<gene>
    <name evidence="2" type="ORF">OdinLCB4_004995</name>
</gene>
<keyword evidence="1" id="KW-0812">Transmembrane</keyword>
<keyword evidence="1" id="KW-1133">Transmembrane helix</keyword>